<accession>A0AAV3XRF7</accession>
<protein>
    <recommendedName>
        <fullName evidence="3">Transposase</fullName>
    </recommendedName>
</protein>
<proteinExistence type="predicted"/>
<reference evidence="1" key="1">
    <citation type="submission" date="2019-10" db="EMBL/GenBank/DDBJ databases">
        <title>Draft genome sequece of Microseira wollei NIES-4236.</title>
        <authorList>
            <person name="Yamaguchi H."/>
            <person name="Suzuki S."/>
            <person name="Kawachi M."/>
        </authorList>
    </citation>
    <scope>NUCLEOTIDE SEQUENCE</scope>
    <source>
        <strain evidence="1">NIES-4236</strain>
    </source>
</reference>
<dbReference type="Proteomes" id="UP001050975">
    <property type="component" value="Unassembled WGS sequence"/>
</dbReference>
<dbReference type="AlphaFoldDB" id="A0AAV3XRF7"/>
<name>A0AAV3XRF7_9CYAN</name>
<sequence length="46" mass="5336">MKLTEKQYNSGVDNLSKEVNIFVDKRQKSKGSWFESLLLARAIIHI</sequence>
<comment type="caution">
    <text evidence="1">The sequence shown here is derived from an EMBL/GenBank/DDBJ whole genome shotgun (WGS) entry which is preliminary data.</text>
</comment>
<dbReference type="EMBL" id="BLAY01000478">
    <property type="protein sequence ID" value="GET44645.1"/>
    <property type="molecule type" value="Genomic_DNA"/>
</dbReference>
<evidence type="ECO:0000313" key="1">
    <source>
        <dbReference type="EMBL" id="GET44645.1"/>
    </source>
</evidence>
<dbReference type="RefSeq" id="WP_226594911.1">
    <property type="nucleotide sequence ID" value="NZ_BLAY01000478.1"/>
</dbReference>
<keyword evidence="2" id="KW-1185">Reference proteome</keyword>
<evidence type="ECO:0000313" key="2">
    <source>
        <dbReference type="Proteomes" id="UP001050975"/>
    </source>
</evidence>
<evidence type="ECO:0008006" key="3">
    <source>
        <dbReference type="Google" id="ProtNLM"/>
    </source>
</evidence>
<organism evidence="1 2">
    <name type="scientific">Microseira wollei NIES-4236</name>
    <dbReference type="NCBI Taxonomy" id="2530354"/>
    <lineage>
        <taxon>Bacteria</taxon>
        <taxon>Bacillati</taxon>
        <taxon>Cyanobacteriota</taxon>
        <taxon>Cyanophyceae</taxon>
        <taxon>Oscillatoriophycideae</taxon>
        <taxon>Aerosakkonematales</taxon>
        <taxon>Aerosakkonemataceae</taxon>
        <taxon>Microseira</taxon>
    </lineage>
</organism>
<gene>
    <name evidence="1" type="ORF">MiSe_94760</name>
</gene>